<dbReference type="GO" id="GO:0046961">
    <property type="term" value="F:proton-transporting ATPase activity, rotational mechanism"/>
    <property type="evidence" value="ECO:0007669"/>
    <property type="project" value="InterPro"/>
</dbReference>
<dbReference type="PANTHER" id="PTHR11629">
    <property type="entry name" value="VACUOLAR PROTON ATPASES"/>
    <property type="match status" value="1"/>
</dbReference>
<dbReference type="GO" id="GO:0016471">
    <property type="term" value="C:vacuolar proton-transporting V-type ATPase complex"/>
    <property type="evidence" value="ECO:0007669"/>
    <property type="project" value="TreeGrafter"/>
</dbReference>
<dbReference type="RefSeq" id="WP_006598242.1">
    <property type="nucleotide sequence ID" value="NZ_GL622359.1"/>
</dbReference>
<name>E6MFQ7_9FIRM</name>
<evidence type="ECO:0000313" key="11">
    <source>
        <dbReference type="Proteomes" id="UP000004754"/>
    </source>
</evidence>
<protein>
    <submittedName>
        <fullName evidence="10">Putative ATP synthase F0, A subunit</fullName>
    </submittedName>
</protein>
<evidence type="ECO:0000256" key="4">
    <source>
        <dbReference type="ARBA" id="ARBA00022692"/>
    </source>
</evidence>
<feature type="coiled-coil region" evidence="8">
    <location>
        <begin position="214"/>
        <end position="269"/>
    </location>
</feature>
<evidence type="ECO:0000256" key="6">
    <source>
        <dbReference type="ARBA" id="ARBA00023065"/>
    </source>
</evidence>
<evidence type="ECO:0000256" key="2">
    <source>
        <dbReference type="ARBA" id="ARBA00009904"/>
    </source>
</evidence>
<dbReference type="eggNOG" id="COG1269">
    <property type="taxonomic scope" value="Bacteria"/>
</dbReference>
<dbReference type="GO" id="GO:0051117">
    <property type="term" value="F:ATPase binding"/>
    <property type="evidence" value="ECO:0007669"/>
    <property type="project" value="TreeGrafter"/>
</dbReference>
<keyword evidence="4 9" id="KW-0812">Transmembrane</keyword>
<keyword evidence="7 9" id="KW-0472">Membrane</keyword>
<evidence type="ECO:0000313" key="10">
    <source>
        <dbReference type="EMBL" id="EFV02052.1"/>
    </source>
</evidence>
<feature type="transmembrane region" description="Helical" evidence="9">
    <location>
        <begin position="558"/>
        <end position="582"/>
    </location>
</feature>
<accession>E6MFQ7</accession>
<evidence type="ECO:0000256" key="3">
    <source>
        <dbReference type="ARBA" id="ARBA00022448"/>
    </source>
</evidence>
<proteinExistence type="inferred from homology"/>
<comment type="caution">
    <text evidence="10">The sequence shown here is derived from an EMBL/GenBank/DDBJ whole genome shotgun (WGS) entry which is preliminary data.</text>
</comment>
<gene>
    <name evidence="10" type="ORF">HMP0721_0818</name>
</gene>
<keyword evidence="8" id="KW-0175">Coiled coil</keyword>
<dbReference type="GO" id="GO:0007035">
    <property type="term" value="P:vacuolar acidification"/>
    <property type="evidence" value="ECO:0007669"/>
    <property type="project" value="TreeGrafter"/>
</dbReference>
<evidence type="ECO:0000256" key="1">
    <source>
        <dbReference type="ARBA" id="ARBA00004141"/>
    </source>
</evidence>
<evidence type="ECO:0000256" key="5">
    <source>
        <dbReference type="ARBA" id="ARBA00022989"/>
    </source>
</evidence>
<dbReference type="Pfam" id="PF01496">
    <property type="entry name" value="V_ATPase_I"/>
    <property type="match status" value="2"/>
</dbReference>
<feature type="transmembrane region" description="Helical" evidence="9">
    <location>
        <begin position="424"/>
        <end position="444"/>
    </location>
</feature>
<keyword evidence="3" id="KW-0813">Transport</keyword>
<feature type="transmembrane region" description="Helical" evidence="9">
    <location>
        <begin position="380"/>
        <end position="404"/>
    </location>
</feature>
<sequence length="617" mass="68856">MIIPMSKARLIVLKEDLPKILMALQRTGEFMAVAPDETETLTPDSQTASKAQDAAAMLKFLRRHTGKKTFFEDQPQISYEIFTQRNERGEKIQDKLEAATAQIAELRNHISNLESQVDTLQPWKDLNVNLLAVKDTSHVRVLAGYLPMGLEEEASAVAQVCQVDLQFFGAASEGKAVLAIQYAGDQNDFEKQFRELGFVDANFPRKKGTPQDLISENETAMAQCQEQIEEIQDQITSFAEDEKDLALLSEQYEAQLQREEVVYAQSEATICLYGWICKDRVDKVKQAIGKVTTVFDLNLVEPEEGEMPPTVTRNPRFWAQFETITDMFSKPRPGELDPALVAGPWYWVIFGMMMGDVGYGACMAVLFFAAKKLMKPKGDFAKLINVLFYSSATTILFGVLFGSYFGETWHPLLFAPLNQPMKMLIFTMIVGVLHMFSGMGIKIAEQVKAGHWLDAVFDQVSWMVLIIGLGLLFMPALATIGKIMAILGAMVILLTAGRDRPNIFGKITGGLLGLYDISSYLSDILSYSRILALSLATGVIGMVMNLLAHMVAVNPIGWIAAIFIYLIGHVFNLAMSLLSAYVHDSRLQYIEFFNRFYQGGGIPFKPLSIQSKYVNVK</sequence>
<dbReference type="AlphaFoldDB" id="E6MFQ7"/>
<evidence type="ECO:0000256" key="9">
    <source>
        <dbReference type="SAM" id="Phobius"/>
    </source>
</evidence>
<feature type="coiled-coil region" evidence="8">
    <location>
        <begin position="89"/>
        <end position="116"/>
    </location>
</feature>
<dbReference type="HOGENOM" id="CLU_025558_1_0_9"/>
<reference evidence="10 11" key="1">
    <citation type="submission" date="2010-12" db="EMBL/GenBank/DDBJ databases">
        <authorList>
            <person name="Muzny D."/>
            <person name="Qin X."/>
            <person name="Deng J."/>
            <person name="Jiang H."/>
            <person name="Liu Y."/>
            <person name="Qu J."/>
            <person name="Song X.-Z."/>
            <person name="Zhang L."/>
            <person name="Thornton R."/>
            <person name="Coyle M."/>
            <person name="Francisco L."/>
            <person name="Jackson L."/>
            <person name="Javaid M."/>
            <person name="Korchina V."/>
            <person name="Kovar C."/>
            <person name="Mata R."/>
            <person name="Mathew T."/>
            <person name="Ngo R."/>
            <person name="Nguyen L."/>
            <person name="Nguyen N."/>
            <person name="Okwuonu G."/>
            <person name="Ongeri F."/>
            <person name="Pham C."/>
            <person name="Simmons D."/>
            <person name="Wilczek-Boney K."/>
            <person name="Hale W."/>
            <person name="Jakkamsetti A."/>
            <person name="Pham P."/>
            <person name="Ruth R."/>
            <person name="San Lucas F."/>
            <person name="Warren J."/>
            <person name="Zhang J."/>
            <person name="Zhao Z."/>
            <person name="Zhou C."/>
            <person name="Zhu D."/>
            <person name="Lee S."/>
            <person name="Bess C."/>
            <person name="Blankenburg K."/>
            <person name="Forbes L."/>
            <person name="Fu Q."/>
            <person name="Gubbala S."/>
            <person name="Hirani K."/>
            <person name="Jayaseelan J.C."/>
            <person name="Lara F."/>
            <person name="Munidasa M."/>
            <person name="Palculict T."/>
            <person name="Patil S."/>
            <person name="Pu L.-L."/>
            <person name="Saada N."/>
            <person name="Tang L."/>
            <person name="Weissenberger G."/>
            <person name="Zhu Y."/>
            <person name="Hemphill L."/>
            <person name="Shang Y."/>
            <person name="Youmans B."/>
            <person name="Ayvaz T."/>
            <person name="Ross M."/>
            <person name="Santibanez J."/>
            <person name="Aqrawi P."/>
            <person name="Gross S."/>
            <person name="Joshi V."/>
            <person name="Fowler G."/>
            <person name="Nazareth L."/>
            <person name="Reid J."/>
            <person name="Worley K."/>
            <person name="Petrosino J."/>
            <person name="Highlander S."/>
            <person name="Gibbs R."/>
        </authorList>
    </citation>
    <scope>NUCLEOTIDE SEQUENCE [LARGE SCALE GENOMIC DNA]</scope>
    <source>
        <strain evidence="10 11">ATCC 23263</strain>
    </source>
</reference>
<dbReference type="PANTHER" id="PTHR11629:SF63">
    <property type="entry name" value="V-TYPE PROTON ATPASE SUBUNIT A"/>
    <property type="match status" value="1"/>
</dbReference>
<keyword evidence="11" id="KW-1185">Reference proteome</keyword>
<evidence type="ECO:0000256" key="8">
    <source>
        <dbReference type="SAM" id="Coils"/>
    </source>
</evidence>
<feature type="transmembrane region" description="Helical" evidence="9">
    <location>
        <begin position="345"/>
        <end position="368"/>
    </location>
</feature>
<dbReference type="GO" id="GO:0033179">
    <property type="term" value="C:proton-transporting V-type ATPase, V0 domain"/>
    <property type="evidence" value="ECO:0007669"/>
    <property type="project" value="InterPro"/>
</dbReference>
<organism evidence="10 11">
    <name type="scientific">Pseudoramibacter alactolyticus ATCC 23263</name>
    <dbReference type="NCBI Taxonomy" id="887929"/>
    <lineage>
        <taxon>Bacteria</taxon>
        <taxon>Bacillati</taxon>
        <taxon>Bacillota</taxon>
        <taxon>Clostridia</taxon>
        <taxon>Eubacteriales</taxon>
        <taxon>Eubacteriaceae</taxon>
        <taxon>Pseudoramibacter</taxon>
    </lineage>
</organism>
<keyword evidence="5 9" id="KW-1133">Transmembrane helix</keyword>
<comment type="subcellular location">
    <subcellularLocation>
        <location evidence="1">Membrane</location>
        <topology evidence="1">Multi-pass membrane protein</topology>
    </subcellularLocation>
</comment>
<dbReference type="STRING" id="887929.HMP0721_0818"/>
<keyword evidence="6" id="KW-0406">Ion transport</keyword>
<dbReference type="InterPro" id="IPR002490">
    <property type="entry name" value="V-ATPase_116kDa_su"/>
</dbReference>
<dbReference type="OrthoDB" id="9803814at2"/>
<feature type="transmembrane region" description="Helical" evidence="9">
    <location>
        <begin position="530"/>
        <end position="552"/>
    </location>
</feature>
<evidence type="ECO:0000256" key="7">
    <source>
        <dbReference type="ARBA" id="ARBA00023136"/>
    </source>
</evidence>
<comment type="similarity">
    <text evidence="2">Belongs to the V-ATPase 116 kDa subunit family.</text>
</comment>
<dbReference type="EMBL" id="AEQN01000014">
    <property type="protein sequence ID" value="EFV02052.1"/>
    <property type="molecule type" value="Genomic_DNA"/>
</dbReference>
<dbReference type="Proteomes" id="UP000004754">
    <property type="component" value="Unassembled WGS sequence"/>
</dbReference>